<keyword evidence="2" id="KW-0808">Transferase</keyword>
<keyword evidence="5" id="KW-1185">Reference proteome</keyword>
<dbReference type="GO" id="GO:0016757">
    <property type="term" value="F:glycosyltransferase activity"/>
    <property type="evidence" value="ECO:0007669"/>
    <property type="project" value="UniProtKB-KW"/>
</dbReference>
<feature type="transmembrane region" description="Helical" evidence="2">
    <location>
        <begin position="21"/>
        <end position="44"/>
    </location>
</feature>
<dbReference type="EC" id="2.4.2.-" evidence="2"/>
<dbReference type="Proteomes" id="UP000822688">
    <property type="component" value="Chromosome 6"/>
</dbReference>
<dbReference type="OrthoDB" id="540503at2759"/>
<keyword evidence="2" id="KW-0735">Signal-anchor</keyword>
<evidence type="ECO:0000313" key="4">
    <source>
        <dbReference type="EMBL" id="KAG0569018.1"/>
    </source>
</evidence>
<dbReference type="Pfam" id="PF03407">
    <property type="entry name" value="Nucleotid_trans"/>
    <property type="match status" value="1"/>
</dbReference>
<proteinExistence type="inferred from homology"/>
<dbReference type="GO" id="GO:0000139">
    <property type="term" value="C:Golgi membrane"/>
    <property type="evidence" value="ECO:0007669"/>
    <property type="project" value="UniProtKB-SubCell"/>
</dbReference>
<evidence type="ECO:0000313" key="5">
    <source>
        <dbReference type="Proteomes" id="UP000822688"/>
    </source>
</evidence>
<reference evidence="4 5" key="1">
    <citation type="submission" date="2020-06" db="EMBL/GenBank/DDBJ databases">
        <title>WGS assembly of Ceratodon purpureus strain R40.</title>
        <authorList>
            <person name="Carey S.B."/>
            <person name="Jenkins J."/>
            <person name="Shu S."/>
            <person name="Lovell J.T."/>
            <person name="Sreedasyam A."/>
            <person name="Maumus F."/>
            <person name="Tiley G.P."/>
            <person name="Fernandez-Pozo N."/>
            <person name="Barry K."/>
            <person name="Chen C."/>
            <person name="Wang M."/>
            <person name="Lipzen A."/>
            <person name="Daum C."/>
            <person name="Saski C.A."/>
            <person name="Payton A.C."/>
            <person name="Mcbreen J.C."/>
            <person name="Conrad R.E."/>
            <person name="Kollar L.M."/>
            <person name="Olsson S."/>
            <person name="Huttunen S."/>
            <person name="Landis J.B."/>
            <person name="Wickett N.J."/>
            <person name="Johnson M.G."/>
            <person name="Rensing S.A."/>
            <person name="Grimwood J."/>
            <person name="Schmutz J."/>
            <person name="Mcdaniel S.F."/>
        </authorList>
    </citation>
    <scope>NUCLEOTIDE SEQUENCE [LARGE SCALE GENOMIC DNA]</scope>
    <source>
        <strain evidence="4 5">R40</strain>
    </source>
</reference>
<keyword evidence="2" id="KW-0472">Membrane</keyword>
<dbReference type="InterPro" id="IPR005069">
    <property type="entry name" value="Nucl-diP-sugar_transferase"/>
</dbReference>
<keyword evidence="2" id="KW-1133">Transmembrane helix</keyword>
<keyword evidence="2" id="KW-0333">Golgi apparatus</keyword>
<organism evidence="4 5">
    <name type="scientific">Ceratodon purpureus</name>
    <name type="common">Fire moss</name>
    <name type="synonym">Dicranum purpureum</name>
    <dbReference type="NCBI Taxonomy" id="3225"/>
    <lineage>
        <taxon>Eukaryota</taxon>
        <taxon>Viridiplantae</taxon>
        <taxon>Streptophyta</taxon>
        <taxon>Embryophyta</taxon>
        <taxon>Bryophyta</taxon>
        <taxon>Bryophytina</taxon>
        <taxon>Bryopsida</taxon>
        <taxon>Dicranidae</taxon>
        <taxon>Pseudoditrichales</taxon>
        <taxon>Ditrichaceae</taxon>
        <taxon>Ceratodon</taxon>
    </lineage>
</organism>
<evidence type="ECO:0000259" key="3">
    <source>
        <dbReference type="Pfam" id="PF03407"/>
    </source>
</evidence>
<comment type="caution">
    <text evidence="4">The sequence shown here is derived from an EMBL/GenBank/DDBJ whole genome shotgun (WGS) entry which is preliminary data.</text>
</comment>
<keyword evidence="2" id="KW-0812">Transmembrane</keyword>
<dbReference type="PANTHER" id="PTHR46038:SF38">
    <property type="entry name" value="GLYCOSYLTRANSFERASE-RELATED"/>
    <property type="match status" value="1"/>
</dbReference>
<comment type="similarity">
    <text evidence="1 2">Belongs to the glycosyltransferase 77 family.</text>
</comment>
<accession>A0A8T0HEZ0</accession>
<dbReference type="GO" id="GO:0071555">
    <property type="term" value="P:cell wall organization"/>
    <property type="evidence" value="ECO:0007669"/>
    <property type="project" value="UniProtKB-KW"/>
</dbReference>
<feature type="domain" description="Nucleotide-diphospho-sugar transferase" evidence="3">
    <location>
        <begin position="134"/>
        <end position="331"/>
    </location>
</feature>
<dbReference type="PANTHER" id="PTHR46038">
    <property type="entry name" value="EXPRESSED PROTEIN-RELATED"/>
    <property type="match status" value="1"/>
</dbReference>
<dbReference type="InterPro" id="IPR029044">
    <property type="entry name" value="Nucleotide-diphossugar_trans"/>
</dbReference>
<dbReference type="PROSITE" id="PS51257">
    <property type="entry name" value="PROKAR_LIPOPROTEIN"/>
    <property type="match status" value="1"/>
</dbReference>
<comment type="subcellular location">
    <subcellularLocation>
        <location evidence="2">Golgi apparatus membrane</location>
        <topology evidence="2">Single-pass type II membrane protein</topology>
    </subcellularLocation>
</comment>
<protein>
    <recommendedName>
        <fullName evidence="2">Glycosyltransferase</fullName>
        <ecNumber evidence="2">2.4.2.-</ecNumber>
    </recommendedName>
</protein>
<gene>
    <name evidence="4" type="ORF">KC19_6G059400</name>
</gene>
<evidence type="ECO:0000256" key="2">
    <source>
        <dbReference type="RuleBase" id="RU363055"/>
    </source>
</evidence>
<name>A0A8T0HEZ0_CERPU</name>
<dbReference type="EMBL" id="CM026427">
    <property type="protein sequence ID" value="KAG0569018.1"/>
    <property type="molecule type" value="Genomic_DNA"/>
</dbReference>
<dbReference type="AlphaFoldDB" id="A0A8T0HEZ0"/>
<dbReference type="SUPFAM" id="SSF53448">
    <property type="entry name" value="Nucleotide-diphospho-sugar transferases"/>
    <property type="match status" value="1"/>
</dbReference>
<keyword evidence="2" id="KW-0961">Cell wall biogenesis/degradation</keyword>
<sequence length="370" mass="43822">MMGARGGDSSVAASLWKMRTMIVWFSVASLACTALMYVAVGPWVESNIRARFDSWYPKKIEVRARHQPPWRDRPDRDDNRNIEFPGLEQILERATMPNRTIIVTTLNQAWAQPNTMIHLFLESFRSGEDIAHYLDHLVIVALDQVAYDRCRELHTLCYMLKTEGVDFSGEKFFMTEDYLRMMWRRIYFLKHVLQMGYSFIFTDADVMWFRDPFPRFDKDADFQMACDKYTGIPEDLNNLPNGGFLYARSNKRTIDFYEYWYMSRHDYPGLHDQDVLNQIKADQDFLDIGLRLRFLDTYVFSGFCEVSKDLEQVCTMHANCCTGLHRKLNDLRLVMEDWKRFNLLAYQSKRHQRIYWRAPRQCLLSFGGQP</sequence>
<keyword evidence="2" id="KW-0328">Glycosyltransferase</keyword>
<dbReference type="InterPro" id="IPR044821">
    <property type="entry name" value="At1g28695/At4g15970-like"/>
</dbReference>
<evidence type="ECO:0000256" key="1">
    <source>
        <dbReference type="ARBA" id="ARBA00007033"/>
    </source>
</evidence>